<dbReference type="Gene3D" id="3.40.50.720">
    <property type="entry name" value="NAD(P)-binding Rossmann-like Domain"/>
    <property type="match status" value="1"/>
</dbReference>
<proteinExistence type="inferred from homology"/>
<evidence type="ECO:0000256" key="1">
    <source>
        <dbReference type="ARBA" id="ARBA00006484"/>
    </source>
</evidence>
<protein>
    <submittedName>
        <fullName evidence="2">3-oxoacyl-[acyl-carrier protein] reductase</fullName>
    </submittedName>
</protein>
<dbReference type="Proteomes" id="UP000189935">
    <property type="component" value="Chromosome I"/>
</dbReference>
<evidence type="ECO:0000313" key="3">
    <source>
        <dbReference type="Proteomes" id="UP000189935"/>
    </source>
</evidence>
<comment type="similarity">
    <text evidence="1">Belongs to the short-chain dehydrogenases/reductases (SDR) family.</text>
</comment>
<accession>A0A1M6R423</accession>
<dbReference type="FunFam" id="3.40.50.720:FF:000084">
    <property type="entry name" value="Short-chain dehydrogenase reductase"/>
    <property type="match status" value="1"/>
</dbReference>
<dbReference type="RefSeq" id="WP_079538794.1">
    <property type="nucleotide sequence ID" value="NZ_LT670844.1"/>
</dbReference>
<dbReference type="PANTHER" id="PTHR42760">
    <property type="entry name" value="SHORT-CHAIN DEHYDROGENASES/REDUCTASES FAMILY MEMBER"/>
    <property type="match status" value="1"/>
</dbReference>
<dbReference type="InterPro" id="IPR002347">
    <property type="entry name" value="SDR_fam"/>
</dbReference>
<dbReference type="InterPro" id="IPR020904">
    <property type="entry name" value="Sc_DH/Rdtase_CS"/>
</dbReference>
<dbReference type="InterPro" id="IPR036291">
    <property type="entry name" value="NAD(P)-bd_dom_sf"/>
</dbReference>
<dbReference type="SUPFAM" id="SSF51735">
    <property type="entry name" value="NAD(P)-binding Rossmann-fold domains"/>
    <property type="match status" value="1"/>
</dbReference>
<dbReference type="PANTHER" id="PTHR42760:SF132">
    <property type="entry name" value="SHORT-CHAIN DEHYDROGENASE_REDUCTASE FAMILY PROTEIN"/>
    <property type="match status" value="1"/>
</dbReference>
<evidence type="ECO:0000313" key="2">
    <source>
        <dbReference type="EMBL" id="SHK27078.1"/>
    </source>
</evidence>
<organism evidence="2 3">
    <name type="scientific">Bradyrhizobium lablabi</name>
    <dbReference type="NCBI Taxonomy" id="722472"/>
    <lineage>
        <taxon>Bacteria</taxon>
        <taxon>Pseudomonadati</taxon>
        <taxon>Pseudomonadota</taxon>
        <taxon>Alphaproteobacteria</taxon>
        <taxon>Hyphomicrobiales</taxon>
        <taxon>Nitrobacteraceae</taxon>
        <taxon>Bradyrhizobium</taxon>
    </lineage>
</organism>
<dbReference type="OrthoDB" id="9796652at2"/>
<dbReference type="AlphaFoldDB" id="A0A1M6R423"/>
<dbReference type="PROSITE" id="PS00061">
    <property type="entry name" value="ADH_SHORT"/>
    <property type="match status" value="1"/>
</dbReference>
<gene>
    <name evidence="2" type="ORF">SAMN05444159_2869</name>
</gene>
<sequence>MNELDFGGKQVLVVGGSSGIGNGIAQAFRAHGAQVHVCGTRASAADYSPAEGSQLAGLDYAQLDVSDAKAIEDFKPAFDRLDVLVLAQGAVIYRRGEFEMEGFRKVLEVNLMSLMACAGKFQAMLRASKGSLIIVSSTAAYHSTKGNPAYNASKTGAVGLTRTLGQAWAEDGIRVNGIAPGLVDTKMTKVTTANPKRLEGAIERIPLKRLGTPADMAGAALFLASPLSSYVVGQTLVVDGGLIL</sequence>
<name>A0A1M6R423_9BRAD</name>
<dbReference type="Pfam" id="PF13561">
    <property type="entry name" value="adh_short_C2"/>
    <property type="match status" value="1"/>
</dbReference>
<reference evidence="2 3" key="1">
    <citation type="submission" date="2016-11" db="EMBL/GenBank/DDBJ databases">
        <authorList>
            <person name="Jaros S."/>
            <person name="Januszkiewicz K."/>
            <person name="Wedrychowicz H."/>
        </authorList>
    </citation>
    <scope>NUCLEOTIDE SEQUENCE [LARGE SCALE GENOMIC DNA]</scope>
    <source>
        <strain evidence="2 3">GAS499</strain>
    </source>
</reference>
<dbReference type="GO" id="GO:0016616">
    <property type="term" value="F:oxidoreductase activity, acting on the CH-OH group of donors, NAD or NADP as acceptor"/>
    <property type="evidence" value="ECO:0007669"/>
    <property type="project" value="TreeGrafter"/>
</dbReference>
<dbReference type="EMBL" id="LT670844">
    <property type="protein sequence ID" value="SHK27078.1"/>
    <property type="molecule type" value="Genomic_DNA"/>
</dbReference>
<dbReference type="CDD" id="cd05233">
    <property type="entry name" value="SDR_c"/>
    <property type="match status" value="1"/>
</dbReference>
<dbReference type="PRINTS" id="PR00081">
    <property type="entry name" value="GDHRDH"/>
</dbReference>